<comment type="caution">
    <text evidence="5">The sequence shown here is derived from an EMBL/GenBank/DDBJ whole genome shotgun (WGS) entry which is preliminary data.</text>
</comment>
<feature type="domain" description="Enoyl-CoA hydratase/isomerase" evidence="4">
    <location>
        <begin position="29"/>
        <end position="380"/>
    </location>
</feature>
<evidence type="ECO:0000256" key="1">
    <source>
        <dbReference type="ARBA" id="ARBA00001709"/>
    </source>
</evidence>
<dbReference type="EMBL" id="BTFZ01000001">
    <property type="protein sequence ID" value="GMM32944.1"/>
    <property type="molecule type" value="Genomic_DNA"/>
</dbReference>
<reference evidence="5 6" key="1">
    <citation type="journal article" date="2023" name="Elife">
        <title>Identification of key yeast species and microbe-microbe interactions impacting larval growth of Drosophila in the wild.</title>
        <authorList>
            <person name="Mure A."/>
            <person name="Sugiura Y."/>
            <person name="Maeda R."/>
            <person name="Honda K."/>
            <person name="Sakurai N."/>
            <person name="Takahashi Y."/>
            <person name="Watada M."/>
            <person name="Katoh T."/>
            <person name="Gotoh A."/>
            <person name="Gotoh Y."/>
            <person name="Taniguchi I."/>
            <person name="Nakamura K."/>
            <person name="Hayashi T."/>
            <person name="Katayama T."/>
            <person name="Uemura T."/>
            <person name="Hattori Y."/>
        </authorList>
    </citation>
    <scope>NUCLEOTIDE SEQUENCE [LARGE SCALE GENOMIC DNA]</scope>
    <source>
        <strain evidence="5 6">SC-9</strain>
    </source>
</reference>
<organism evidence="5 6">
    <name type="scientific">Saccharomycopsis crataegensis</name>
    <dbReference type="NCBI Taxonomy" id="43959"/>
    <lineage>
        <taxon>Eukaryota</taxon>
        <taxon>Fungi</taxon>
        <taxon>Dikarya</taxon>
        <taxon>Ascomycota</taxon>
        <taxon>Saccharomycotina</taxon>
        <taxon>Saccharomycetes</taxon>
        <taxon>Saccharomycopsidaceae</taxon>
        <taxon>Saccharomycopsis</taxon>
    </lineage>
</organism>
<dbReference type="GO" id="GO:0005739">
    <property type="term" value="C:mitochondrion"/>
    <property type="evidence" value="ECO:0007669"/>
    <property type="project" value="TreeGrafter"/>
</dbReference>
<dbReference type="RefSeq" id="XP_064849944.1">
    <property type="nucleotide sequence ID" value="XM_064993872.1"/>
</dbReference>
<dbReference type="GeneID" id="90070923"/>
<dbReference type="CDD" id="cd06558">
    <property type="entry name" value="crotonase-like"/>
    <property type="match status" value="1"/>
</dbReference>
<sequence>MGNKYPIGPTDSDITIDDSDVLFDVDKYCGVITLNRAKKLNSLNISMIDKLFQFYITESKSKVNLFIQTSATSRAFCAGGDVVALAKFDNAGYPENSIRLFVSEYSMNYFLSRFKKPVVSLLNGITMGGGCGLSLHSPFRVVTESTRLAMPEMAIGFFPDVGASYFFSRLEGYLGWYLCLTGDILQGYDNMFAGTGTHFVRNDKLGALTKALVAISNEYGDKFEVGKVTGYYHEWYGIVNETIESFAETAPPGYQYQYSTEELKIINEMFSSTTTIEGVFEFLEDLVAKKNNWFAKQTLKKFEDRSLLSIKIGYKILQYGATHDNYQALSEELTLSNNMNINHDKLDLTEGIFKKLILKTNDPDWKFKNIHNIPDEYVEKWCFSPTIERFGAIHKFSGNWALYPDSHDYVLNKFTLPTEALVDEYLDHHRDYSVKSIVDHLQGIYPQLKAKRGITEKVEFIMINKGLLQNTSSSKL</sequence>
<evidence type="ECO:0000313" key="6">
    <source>
        <dbReference type="Proteomes" id="UP001360560"/>
    </source>
</evidence>
<proteinExistence type="predicted"/>
<dbReference type="Gene3D" id="3.90.226.10">
    <property type="entry name" value="2-enoyl-CoA Hydratase, Chain A, domain 1"/>
    <property type="match status" value="1"/>
</dbReference>
<gene>
    <name evidence="5" type="ORF">DASC09_002690</name>
</gene>
<protein>
    <recommendedName>
        <fullName evidence="2">3-hydroxyisobutyryl-CoA hydrolase</fullName>
        <ecNumber evidence="2">3.1.2.4</ecNumber>
    </recommendedName>
</protein>
<evidence type="ECO:0000256" key="2">
    <source>
        <dbReference type="ARBA" id="ARBA00011915"/>
    </source>
</evidence>
<dbReference type="SUPFAM" id="SSF52096">
    <property type="entry name" value="ClpP/crotonase"/>
    <property type="match status" value="1"/>
</dbReference>
<dbReference type="InterPro" id="IPR045004">
    <property type="entry name" value="ECH_dom"/>
</dbReference>
<evidence type="ECO:0000313" key="5">
    <source>
        <dbReference type="EMBL" id="GMM32944.1"/>
    </source>
</evidence>
<dbReference type="InterPro" id="IPR032259">
    <property type="entry name" value="HIBYL-CoA-H"/>
</dbReference>
<dbReference type="EC" id="3.1.2.4" evidence="2"/>
<accession>A0AAV5QE35</accession>
<comment type="catalytic activity">
    <reaction evidence="1">
        <text>3-hydroxy-2-methylpropanoyl-CoA + H2O = 3-hydroxy-2-methylpropanoate + CoA + H(+)</text>
        <dbReference type="Rhea" id="RHEA:20888"/>
        <dbReference type="ChEBI" id="CHEBI:11805"/>
        <dbReference type="ChEBI" id="CHEBI:15377"/>
        <dbReference type="ChEBI" id="CHEBI:15378"/>
        <dbReference type="ChEBI" id="CHEBI:57287"/>
        <dbReference type="ChEBI" id="CHEBI:57340"/>
        <dbReference type="EC" id="3.1.2.4"/>
    </reaction>
</comment>
<name>A0AAV5QE35_9ASCO</name>
<dbReference type="PANTHER" id="PTHR43176">
    <property type="entry name" value="3-HYDROXYISOBUTYRYL-COA HYDROLASE-RELATED"/>
    <property type="match status" value="1"/>
</dbReference>
<dbReference type="Pfam" id="PF16113">
    <property type="entry name" value="ECH_2"/>
    <property type="match status" value="1"/>
</dbReference>
<evidence type="ECO:0000259" key="4">
    <source>
        <dbReference type="Pfam" id="PF16113"/>
    </source>
</evidence>
<dbReference type="PANTHER" id="PTHR43176:SF3">
    <property type="entry name" value="3-HYDROXYISOBUTYRYL-COA HYDROLASE, MITOCHONDRIAL"/>
    <property type="match status" value="1"/>
</dbReference>
<keyword evidence="6" id="KW-1185">Reference proteome</keyword>
<dbReference type="Proteomes" id="UP001360560">
    <property type="component" value="Unassembled WGS sequence"/>
</dbReference>
<dbReference type="GO" id="GO:0006574">
    <property type="term" value="P:L-valine catabolic process"/>
    <property type="evidence" value="ECO:0007669"/>
    <property type="project" value="TreeGrafter"/>
</dbReference>
<dbReference type="PROSITE" id="PS00166">
    <property type="entry name" value="ENOYL_COA_HYDRATASE"/>
    <property type="match status" value="1"/>
</dbReference>
<dbReference type="GO" id="GO:0003860">
    <property type="term" value="F:3-hydroxyisobutyryl-CoA hydrolase activity"/>
    <property type="evidence" value="ECO:0007669"/>
    <property type="project" value="UniProtKB-EC"/>
</dbReference>
<dbReference type="InterPro" id="IPR018376">
    <property type="entry name" value="Enoyl-CoA_hyd/isom_CS"/>
</dbReference>
<dbReference type="AlphaFoldDB" id="A0AAV5QE35"/>
<keyword evidence="3" id="KW-0378">Hydrolase</keyword>
<dbReference type="InterPro" id="IPR029045">
    <property type="entry name" value="ClpP/crotonase-like_dom_sf"/>
</dbReference>
<evidence type="ECO:0000256" key="3">
    <source>
        <dbReference type="ARBA" id="ARBA00022801"/>
    </source>
</evidence>